<feature type="region of interest" description="Disordered" evidence="2">
    <location>
        <begin position="166"/>
        <end position="197"/>
    </location>
</feature>
<evidence type="ECO:0000259" key="3">
    <source>
        <dbReference type="Pfam" id="PF01965"/>
    </source>
</evidence>
<dbReference type="PANTHER" id="PTHR42733:SF2">
    <property type="entry name" value="DJ-1_THIJ_PFPI FAMILY PROTEIN"/>
    <property type="match status" value="1"/>
</dbReference>
<evidence type="ECO:0000256" key="2">
    <source>
        <dbReference type="SAM" id="MobiDB-lite"/>
    </source>
</evidence>
<dbReference type="AlphaFoldDB" id="A0A7Y2H1W8"/>
<organism evidence="4 5">
    <name type="scientific">Eiseniibacteriota bacterium</name>
    <dbReference type="NCBI Taxonomy" id="2212470"/>
    <lineage>
        <taxon>Bacteria</taxon>
        <taxon>Candidatus Eiseniibacteriota</taxon>
    </lineage>
</organism>
<dbReference type="Gene3D" id="3.40.50.880">
    <property type="match status" value="1"/>
</dbReference>
<dbReference type="EMBL" id="JABDJR010000268">
    <property type="protein sequence ID" value="NNF06484.1"/>
    <property type="molecule type" value="Genomic_DNA"/>
</dbReference>
<evidence type="ECO:0000313" key="5">
    <source>
        <dbReference type="Proteomes" id="UP000547674"/>
    </source>
</evidence>
<name>A0A7Y2H1W8_UNCEI</name>
<dbReference type="InterPro" id="IPR002818">
    <property type="entry name" value="DJ-1/PfpI"/>
</dbReference>
<dbReference type="PANTHER" id="PTHR42733">
    <property type="entry name" value="DJ-1 PROTEIN"/>
    <property type="match status" value="1"/>
</dbReference>
<sequence>MEKKLLVLTANGFADQELLPLLESLKEAGVTCTVASPKKETLTGLEGGTLAAELKTKDVTLDLFDGVLLTGGMAPLALRVHEDSLQILRECFETPHKPVFTMGLGAQSLISAKVLAGRSLTADPAIHDDLRLAGARVFEKKATEQAPLYSVRSEKEREALEKMIAEAFEGSKDPNMVSEDTGDGEASEDTTPQEAPA</sequence>
<gene>
    <name evidence="4" type="ORF">HKN21_06965</name>
</gene>
<dbReference type="InterPro" id="IPR029062">
    <property type="entry name" value="Class_I_gatase-like"/>
</dbReference>
<dbReference type="SUPFAM" id="SSF52317">
    <property type="entry name" value="Class I glutamine amidotransferase-like"/>
    <property type="match status" value="1"/>
</dbReference>
<dbReference type="Proteomes" id="UP000547674">
    <property type="component" value="Unassembled WGS sequence"/>
</dbReference>
<evidence type="ECO:0000256" key="1">
    <source>
        <dbReference type="ARBA" id="ARBA00008542"/>
    </source>
</evidence>
<proteinExistence type="inferred from homology"/>
<accession>A0A7Y2H1W8</accession>
<comment type="caution">
    <text evidence="4">The sequence shown here is derived from an EMBL/GenBank/DDBJ whole genome shotgun (WGS) entry which is preliminary data.</text>
</comment>
<dbReference type="InterPro" id="IPR006286">
    <property type="entry name" value="C56_PfpI-like"/>
</dbReference>
<evidence type="ECO:0000313" key="4">
    <source>
        <dbReference type="EMBL" id="NNF06484.1"/>
    </source>
</evidence>
<protein>
    <recommendedName>
        <fullName evidence="3">DJ-1/PfpI domain-containing protein</fullName>
    </recommendedName>
</protein>
<reference evidence="4 5" key="1">
    <citation type="submission" date="2020-03" db="EMBL/GenBank/DDBJ databases">
        <title>Metabolic flexibility allows generalist bacteria to become dominant in a frequently disturbed ecosystem.</title>
        <authorList>
            <person name="Chen Y.-J."/>
            <person name="Leung P.M."/>
            <person name="Bay S.K."/>
            <person name="Hugenholtz P."/>
            <person name="Kessler A.J."/>
            <person name="Shelley G."/>
            <person name="Waite D.W."/>
            <person name="Cook P.L."/>
            <person name="Greening C."/>
        </authorList>
    </citation>
    <scope>NUCLEOTIDE SEQUENCE [LARGE SCALE GENOMIC DNA]</scope>
    <source>
        <strain evidence="4">SS_bin_28</strain>
    </source>
</reference>
<comment type="similarity">
    <text evidence="1">Belongs to the peptidase C56 family.</text>
</comment>
<feature type="domain" description="DJ-1/PfpI" evidence="3">
    <location>
        <begin position="3"/>
        <end position="161"/>
    </location>
</feature>
<dbReference type="Pfam" id="PF01965">
    <property type="entry name" value="DJ-1_PfpI"/>
    <property type="match status" value="1"/>
</dbReference>